<dbReference type="PROSITE" id="PS51257">
    <property type="entry name" value="PROKAR_LIPOPROTEIN"/>
    <property type="match status" value="1"/>
</dbReference>
<organism evidence="2 3">
    <name type="scientific">Taibaiella lutea</name>
    <dbReference type="NCBI Taxonomy" id="2608001"/>
    <lineage>
        <taxon>Bacteria</taxon>
        <taxon>Pseudomonadati</taxon>
        <taxon>Bacteroidota</taxon>
        <taxon>Chitinophagia</taxon>
        <taxon>Chitinophagales</taxon>
        <taxon>Chitinophagaceae</taxon>
        <taxon>Taibaiella</taxon>
    </lineage>
</organism>
<sequence>MIRFSVKLLSSVLFILFIAFACQAQNEFFANNYVGGTIILKDSTIRKGQLKWLAGQFNKVKFKASEDADVLKYDPDDLIGFKVDTLTYVSLYDFDAYSDNYTLIGKTTKIKKAFGEILHKGHFNIYLVLITGYNPVSQSIQYYPNIVFERVETEQKPLISFPYSIRMKEGKYEKAKEALCNYFKDYPEVVVLIKSFRRDDNFDSIIEKVKQL</sequence>
<reference evidence="2 3" key="1">
    <citation type="submission" date="2019-09" db="EMBL/GenBank/DDBJ databases">
        <title>Genome sequence and assembly of Taibaiella sp.</title>
        <authorList>
            <person name="Chhetri G."/>
        </authorList>
    </citation>
    <scope>NUCLEOTIDE SEQUENCE [LARGE SCALE GENOMIC DNA]</scope>
    <source>
        <strain evidence="2 3">KVB11</strain>
    </source>
</reference>
<protein>
    <submittedName>
        <fullName evidence="2">Uncharacterized protein</fullName>
    </submittedName>
</protein>
<dbReference type="AlphaFoldDB" id="A0A5M6CNV7"/>
<keyword evidence="1" id="KW-0732">Signal</keyword>
<name>A0A5M6CNV7_9BACT</name>
<dbReference type="EMBL" id="VWSH01000001">
    <property type="protein sequence ID" value="KAA5536767.1"/>
    <property type="molecule type" value="Genomic_DNA"/>
</dbReference>
<feature type="chain" id="PRO_5024427721" evidence="1">
    <location>
        <begin position="25"/>
        <end position="212"/>
    </location>
</feature>
<gene>
    <name evidence="2" type="ORF">F0919_03600</name>
</gene>
<evidence type="ECO:0000256" key="1">
    <source>
        <dbReference type="SAM" id="SignalP"/>
    </source>
</evidence>
<comment type="caution">
    <text evidence="2">The sequence shown here is derived from an EMBL/GenBank/DDBJ whole genome shotgun (WGS) entry which is preliminary data.</text>
</comment>
<dbReference type="RefSeq" id="WP_150031344.1">
    <property type="nucleotide sequence ID" value="NZ_VWSH01000001.1"/>
</dbReference>
<proteinExistence type="predicted"/>
<evidence type="ECO:0000313" key="3">
    <source>
        <dbReference type="Proteomes" id="UP000323632"/>
    </source>
</evidence>
<accession>A0A5M6CNV7</accession>
<evidence type="ECO:0000313" key="2">
    <source>
        <dbReference type="EMBL" id="KAA5536767.1"/>
    </source>
</evidence>
<dbReference type="Proteomes" id="UP000323632">
    <property type="component" value="Unassembled WGS sequence"/>
</dbReference>
<feature type="signal peptide" evidence="1">
    <location>
        <begin position="1"/>
        <end position="24"/>
    </location>
</feature>
<keyword evidence="3" id="KW-1185">Reference proteome</keyword>